<evidence type="ECO:0000313" key="3">
    <source>
        <dbReference type="Proteomes" id="UP001190700"/>
    </source>
</evidence>
<organism evidence="2 3">
    <name type="scientific">Cymbomonas tetramitiformis</name>
    <dbReference type="NCBI Taxonomy" id="36881"/>
    <lineage>
        <taxon>Eukaryota</taxon>
        <taxon>Viridiplantae</taxon>
        <taxon>Chlorophyta</taxon>
        <taxon>Pyramimonadophyceae</taxon>
        <taxon>Pyramimonadales</taxon>
        <taxon>Pyramimonadaceae</taxon>
        <taxon>Cymbomonas</taxon>
    </lineage>
</organism>
<protein>
    <submittedName>
        <fullName evidence="2">Uncharacterized protein</fullName>
    </submittedName>
</protein>
<dbReference type="EMBL" id="LGRX02018513">
    <property type="protein sequence ID" value="KAK3259717.1"/>
    <property type="molecule type" value="Genomic_DNA"/>
</dbReference>
<dbReference type="Proteomes" id="UP001190700">
    <property type="component" value="Unassembled WGS sequence"/>
</dbReference>
<gene>
    <name evidence="2" type="ORF">CYMTET_31298</name>
</gene>
<keyword evidence="1" id="KW-0812">Transmembrane</keyword>
<sequence length="90" mass="9729">MSAVATVAFGLGGMSYHSSCFHVANMFPRRRGFVSAMFVGFFTLSGIVFLAMRTLYIAFGGTNHAFHKLLVGYLGMVIANRLATFLIPGS</sequence>
<keyword evidence="1" id="KW-1133">Transmembrane helix</keyword>
<feature type="transmembrane region" description="Helical" evidence="1">
    <location>
        <begin position="70"/>
        <end position="87"/>
    </location>
</feature>
<dbReference type="AlphaFoldDB" id="A0AAE0FH29"/>
<reference evidence="2 3" key="1">
    <citation type="journal article" date="2015" name="Genome Biol. Evol.">
        <title>Comparative Genomics of a Bacterivorous Green Alga Reveals Evolutionary Causalities and Consequences of Phago-Mixotrophic Mode of Nutrition.</title>
        <authorList>
            <person name="Burns J.A."/>
            <person name="Paasch A."/>
            <person name="Narechania A."/>
            <person name="Kim E."/>
        </authorList>
    </citation>
    <scope>NUCLEOTIDE SEQUENCE [LARGE SCALE GENOMIC DNA]</scope>
    <source>
        <strain evidence="2 3">PLY_AMNH</strain>
    </source>
</reference>
<keyword evidence="1" id="KW-0472">Membrane</keyword>
<accession>A0AAE0FH29</accession>
<evidence type="ECO:0000256" key="1">
    <source>
        <dbReference type="SAM" id="Phobius"/>
    </source>
</evidence>
<feature type="transmembrane region" description="Helical" evidence="1">
    <location>
        <begin position="36"/>
        <end position="58"/>
    </location>
</feature>
<keyword evidence="3" id="KW-1185">Reference proteome</keyword>
<proteinExistence type="predicted"/>
<comment type="caution">
    <text evidence="2">The sequence shown here is derived from an EMBL/GenBank/DDBJ whole genome shotgun (WGS) entry which is preliminary data.</text>
</comment>
<evidence type="ECO:0000313" key="2">
    <source>
        <dbReference type="EMBL" id="KAK3259717.1"/>
    </source>
</evidence>
<name>A0AAE0FH29_9CHLO</name>